<dbReference type="SUPFAM" id="SSF75005">
    <property type="entry name" value="Arabinanase/levansucrase/invertase"/>
    <property type="match status" value="2"/>
</dbReference>
<dbReference type="PANTHER" id="PTHR34106:SF5">
    <property type="entry name" value="GLYCOSIDASE"/>
    <property type="match status" value="1"/>
</dbReference>
<sequence length="613" mass="69773">MANYHQKGSHNKAPVGVFEANGKIDLILKTLGKNTQFEIESSADGLTFKTGDEQIKFKNKILKEQEIDNIRVSVWEDKYVACYLQKTGNSKNLFSSVSTDKKVFEHINAIDHITEAGSIVPNFKIQNNYVLFYGGDYLRLAYSKNLTDWEIVNNKLHSEPKDFFGKSSLIVANVSLTHQGILVFYWENRGANKYSHYVLRAILVDIRNPEHVLEKFDEPIWETPPQWANHKIIPVGVVKLENKLLSYWKIFGKGLFVITHPFVDTVTKIKQNVPYVIINKLKKNPLLAPIVNNFWESKATFNPAAIHEKNRVHIIYRAIGEDDVSVLGYASSSNGIHFDVRHPEPIYTPRESFELSGPYRPKSRYSPFMSGGGGYGGIEDPRITKIDDKLYMTYVAYNGWNTPRVALTSIDEVSFHNKDWAWEKPVLISKPNEVNKNACILPEKINGKYVIFHRVYPNILIDFVDSLAFDGKTFLKGEHKIEPLHDKWDSRKIGVGPPPIKTPEGWLMIYQAVGNQDPERYKIGAMLLDLKDPTNILYRTHAPILEPDQWYENDGFKAGVAYPCGAVVIGKKLIVYYGASDSYVCGATANFDQFVNDIKLNHPVYLNPISKIN</sequence>
<comment type="caution">
    <text evidence="4">The sequence shown here is derived from an EMBL/GenBank/DDBJ whole genome shotgun (WGS) entry which is preliminary data.</text>
</comment>
<dbReference type="Proteomes" id="UP000177369">
    <property type="component" value="Unassembled WGS sequence"/>
</dbReference>
<keyword evidence="2" id="KW-0808">Transferase</keyword>
<protein>
    <recommendedName>
        <fullName evidence="6">Glycosidase</fullName>
    </recommendedName>
</protein>
<dbReference type="Gene3D" id="2.115.10.20">
    <property type="entry name" value="Glycosyl hydrolase domain, family 43"/>
    <property type="match status" value="2"/>
</dbReference>
<accession>A0A1F5GBT9</accession>
<dbReference type="GO" id="GO:0016757">
    <property type="term" value="F:glycosyltransferase activity"/>
    <property type="evidence" value="ECO:0007669"/>
    <property type="project" value="UniProtKB-KW"/>
</dbReference>
<dbReference type="AlphaFoldDB" id="A0A1F5GBT9"/>
<evidence type="ECO:0000313" key="4">
    <source>
        <dbReference type="EMBL" id="OGD89287.1"/>
    </source>
</evidence>
<name>A0A1F5GBT9_9BACT</name>
<dbReference type="EMBL" id="MFBD01000007">
    <property type="protein sequence ID" value="OGD89287.1"/>
    <property type="molecule type" value="Genomic_DNA"/>
</dbReference>
<reference evidence="4 5" key="1">
    <citation type="journal article" date="2016" name="Nat. Commun.">
        <title>Thousands of microbial genomes shed light on interconnected biogeochemical processes in an aquifer system.</title>
        <authorList>
            <person name="Anantharaman K."/>
            <person name="Brown C.T."/>
            <person name="Hug L.A."/>
            <person name="Sharon I."/>
            <person name="Castelle C.J."/>
            <person name="Probst A.J."/>
            <person name="Thomas B.C."/>
            <person name="Singh A."/>
            <person name="Wilkins M.J."/>
            <person name="Karaoz U."/>
            <person name="Brodie E.L."/>
            <person name="Williams K.H."/>
            <person name="Hubbard S.S."/>
            <person name="Banfield J.F."/>
        </authorList>
    </citation>
    <scope>NUCLEOTIDE SEQUENCE [LARGE SCALE GENOMIC DNA]</scope>
</reference>
<evidence type="ECO:0008006" key="6">
    <source>
        <dbReference type="Google" id="ProtNLM"/>
    </source>
</evidence>
<dbReference type="CDD" id="cd18614">
    <property type="entry name" value="GH130"/>
    <property type="match status" value="1"/>
</dbReference>
<dbReference type="PANTHER" id="PTHR34106">
    <property type="entry name" value="GLYCOSIDASE"/>
    <property type="match status" value="1"/>
</dbReference>
<organism evidence="4 5">
    <name type="scientific">Candidatus Curtissbacteria bacterium RIFCSPHIGHO2_02_FULL_40_16b</name>
    <dbReference type="NCBI Taxonomy" id="1797714"/>
    <lineage>
        <taxon>Bacteria</taxon>
        <taxon>Candidatus Curtissiibacteriota</taxon>
    </lineage>
</organism>
<proteinExistence type="inferred from homology"/>
<keyword evidence="1" id="KW-0328">Glycosyltransferase</keyword>
<dbReference type="STRING" id="1797714.A3D04_03650"/>
<evidence type="ECO:0000256" key="2">
    <source>
        <dbReference type="ARBA" id="ARBA00022679"/>
    </source>
</evidence>
<evidence type="ECO:0000256" key="1">
    <source>
        <dbReference type="ARBA" id="ARBA00022676"/>
    </source>
</evidence>
<dbReference type="InterPro" id="IPR007184">
    <property type="entry name" value="Mannoside_phosphorylase"/>
</dbReference>
<comment type="similarity">
    <text evidence="3">Belongs to the glycosyl hydrolase 130 family.</text>
</comment>
<dbReference type="Pfam" id="PF04041">
    <property type="entry name" value="Glyco_hydro_130"/>
    <property type="match status" value="1"/>
</dbReference>
<evidence type="ECO:0000313" key="5">
    <source>
        <dbReference type="Proteomes" id="UP000177369"/>
    </source>
</evidence>
<dbReference type="InterPro" id="IPR023296">
    <property type="entry name" value="Glyco_hydro_beta-prop_sf"/>
</dbReference>
<evidence type="ECO:0000256" key="3">
    <source>
        <dbReference type="ARBA" id="ARBA00024356"/>
    </source>
</evidence>
<gene>
    <name evidence="4" type="ORF">A3D04_03650</name>
</gene>